<protein>
    <recommendedName>
        <fullName evidence="3">DDE-1 domain-containing protein</fullName>
    </recommendedName>
</protein>
<name>A0ABQ9IP53_9NEOP</name>
<comment type="caution">
    <text evidence="1">The sequence shown here is derived from an EMBL/GenBank/DDBJ whole genome shotgun (WGS) entry which is preliminary data.</text>
</comment>
<organism evidence="1 2">
    <name type="scientific">Dryococelus australis</name>
    <dbReference type="NCBI Taxonomy" id="614101"/>
    <lineage>
        <taxon>Eukaryota</taxon>
        <taxon>Metazoa</taxon>
        <taxon>Ecdysozoa</taxon>
        <taxon>Arthropoda</taxon>
        <taxon>Hexapoda</taxon>
        <taxon>Insecta</taxon>
        <taxon>Pterygota</taxon>
        <taxon>Neoptera</taxon>
        <taxon>Polyneoptera</taxon>
        <taxon>Phasmatodea</taxon>
        <taxon>Verophasmatodea</taxon>
        <taxon>Anareolatae</taxon>
        <taxon>Phasmatidae</taxon>
        <taxon>Eurycanthinae</taxon>
        <taxon>Dryococelus</taxon>
    </lineage>
</organism>
<dbReference type="Proteomes" id="UP001159363">
    <property type="component" value="Chromosome 1"/>
</dbReference>
<keyword evidence="2" id="KW-1185">Reference proteome</keyword>
<reference evidence="1 2" key="1">
    <citation type="submission" date="2023-02" db="EMBL/GenBank/DDBJ databases">
        <title>LHISI_Scaffold_Assembly.</title>
        <authorList>
            <person name="Stuart O.P."/>
            <person name="Cleave R."/>
            <person name="Magrath M.J.L."/>
            <person name="Mikheyev A.S."/>
        </authorList>
    </citation>
    <scope>NUCLEOTIDE SEQUENCE [LARGE SCALE GENOMIC DNA]</scope>
    <source>
        <strain evidence="1">Daus_M_001</strain>
        <tissue evidence="1">Leg muscle</tissue>
    </source>
</reference>
<accession>A0ABQ9IP53</accession>
<evidence type="ECO:0000313" key="1">
    <source>
        <dbReference type="EMBL" id="KAJ8898429.1"/>
    </source>
</evidence>
<gene>
    <name evidence="1" type="ORF">PR048_003789</name>
</gene>
<evidence type="ECO:0000313" key="2">
    <source>
        <dbReference type="Proteomes" id="UP001159363"/>
    </source>
</evidence>
<proteinExistence type="predicted"/>
<dbReference type="EMBL" id="JARBHB010000001">
    <property type="protein sequence ID" value="KAJ8898429.1"/>
    <property type="molecule type" value="Genomic_DNA"/>
</dbReference>
<sequence length="101" mass="11909">MKEELLDGAPPRKIAVWHPSGWMQADLFLQQLENFVHHNKPIKYEPILLLIDEHATLEKWSYLISTTLHTRAEAIRCKFYEAFTYIFQAGSRGFLTIQEEF</sequence>
<evidence type="ECO:0008006" key="3">
    <source>
        <dbReference type="Google" id="ProtNLM"/>
    </source>
</evidence>